<dbReference type="InterPro" id="IPR036322">
    <property type="entry name" value="WD40_repeat_dom_sf"/>
</dbReference>
<feature type="region of interest" description="Disordered" evidence="3">
    <location>
        <begin position="827"/>
        <end position="850"/>
    </location>
</feature>
<dbReference type="Gene3D" id="3.30.160.360">
    <property type="match status" value="1"/>
</dbReference>
<dbReference type="GO" id="GO:0006355">
    <property type="term" value="P:regulation of DNA-templated transcription"/>
    <property type="evidence" value="ECO:0007669"/>
    <property type="project" value="UniProtKB-ARBA"/>
</dbReference>
<dbReference type="Pfam" id="PF05965">
    <property type="entry name" value="FYRC"/>
    <property type="match status" value="1"/>
</dbReference>
<evidence type="ECO:0000313" key="4">
    <source>
        <dbReference type="EMBL" id="VDC61869.1"/>
    </source>
</evidence>
<evidence type="ECO:0000256" key="3">
    <source>
        <dbReference type="SAM" id="MobiDB-lite"/>
    </source>
</evidence>
<gene>
    <name evidence="4" type="ORF">BRAA09T39480Z</name>
</gene>
<dbReference type="GO" id="GO:0048731">
    <property type="term" value="P:system development"/>
    <property type="evidence" value="ECO:0007669"/>
    <property type="project" value="UniProtKB-ARBA"/>
</dbReference>
<reference evidence="4" key="1">
    <citation type="submission" date="2018-11" db="EMBL/GenBank/DDBJ databases">
        <authorList>
            <consortium name="Genoscope - CEA"/>
            <person name="William W."/>
        </authorList>
    </citation>
    <scope>NUCLEOTIDE SEQUENCE</scope>
</reference>
<dbReference type="GO" id="GO:0140993">
    <property type="term" value="F:histone modifying activity"/>
    <property type="evidence" value="ECO:0007669"/>
    <property type="project" value="UniProtKB-ARBA"/>
</dbReference>
<feature type="compositionally biased region" description="Polar residues" evidence="3">
    <location>
        <begin position="724"/>
        <end position="759"/>
    </location>
</feature>
<dbReference type="SUPFAM" id="SSF50978">
    <property type="entry name" value="WD40 repeat-like"/>
    <property type="match status" value="1"/>
</dbReference>
<evidence type="ECO:0000256" key="2">
    <source>
        <dbReference type="ARBA" id="ARBA00023242"/>
    </source>
</evidence>
<comment type="subcellular location">
    <subcellularLocation>
        <location evidence="1">Nucleus</location>
    </subcellularLocation>
</comment>
<evidence type="ECO:0008006" key="5">
    <source>
        <dbReference type="Google" id="ProtNLM"/>
    </source>
</evidence>
<dbReference type="InterPro" id="IPR003888">
    <property type="entry name" value="FYrich_N"/>
</dbReference>
<dbReference type="InterPro" id="IPR040092">
    <property type="entry name" value="TBRG1"/>
</dbReference>
<feature type="region of interest" description="Disordered" evidence="3">
    <location>
        <begin position="649"/>
        <end position="762"/>
    </location>
</feature>
<keyword evidence="2" id="KW-0539">Nucleus</keyword>
<dbReference type="InterPro" id="IPR015943">
    <property type="entry name" value="WD40/YVTN_repeat-like_dom_sf"/>
</dbReference>
<dbReference type="PANTHER" id="PTHR22715">
    <property type="entry name" value="TRANSFORMING GROWTH FACTOR BETA REGULATED GENE 1"/>
    <property type="match status" value="1"/>
</dbReference>
<accession>A0A3P5Y3G1</accession>
<dbReference type="PROSITE" id="PS51542">
    <property type="entry name" value="FYRN"/>
    <property type="match status" value="1"/>
</dbReference>
<evidence type="ECO:0000256" key="1">
    <source>
        <dbReference type="ARBA" id="ARBA00004123"/>
    </source>
</evidence>
<dbReference type="PROSITE" id="PS51543">
    <property type="entry name" value="FYRC"/>
    <property type="match status" value="1"/>
</dbReference>
<feature type="region of interest" description="Disordered" evidence="3">
    <location>
        <begin position="404"/>
        <end position="435"/>
    </location>
</feature>
<feature type="region of interest" description="Disordered" evidence="3">
    <location>
        <begin position="484"/>
        <end position="503"/>
    </location>
</feature>
<dbReference type="GO" id="GO:0005634">
    <property type="term" value="C:nucleus"/>
    <property type="evidence" value="ECO:0007669"/>
    <property type="project" value="UniProtKB-SubCell"/>
</dbReference>
<proteinExistence type="predicted"/>
<dbReference type="InterPro" id="IPR003889">
    <property type="entry name" value="FYrich_C"/>
</dbReference>
<feature type="compositionally biased region" description="Low complexity" evidence="3">
    <location>
        <begin position="703"/>
        <end position="713"/>
    </location>
</feature>
<feature type="compositionally biased region" description="Basic and acidic residues" evidence="3">
    <location>
        <begin position="649"/>
        <end position="658"/>
    </location>
</feature>
<protein>
    <recommendedName>
        <fullName evidence="5">FYR C-terminal domain-containing protein</fullName>
    </recommendedName>
</protein>
<organism evidence="4">
    <name type="scientific">Brassica campestris</name>
    <name type="common">Field mustard</name>
    <dbReference type="NCBI Taxonomy" id="3711"/>
    <lineage>
        <taxon>Eukaryota</taxon>
        <taxon>Viridiplantae</taxon>
        <taxon>Streptophyta</taxon>
        <taxon>Embryophyta</taxon>
        <taxon>Tracheophyta</taxon>
        <taxon>Spermatophyta</taxon>
        <taxon>Magnoliopsida</taxon>
        <taxon>eudicotyledons</taxon>
        <taxon>Gunneridae</taxon>
        <taxon>Pentapetalae</taxon>
        <taxon>rosids</taxon>
        <taxon>malvids</taxon>
        <taxon>Brassicales</taxon>
        <taxon>Brassicaceae</taxon>
        <taxon>Brassiceae</taxon>
        <taxon>Brassica</taxon>
    </lineage>
</organism>
<dbReference type="Gene3D" id="2.130.10.10">
    <property type="entry name" value="YVTN repeat-like/Quinoprotein amine dehydrogenase"/>
    <property type="match status" value="1"/>
</dbReference>
<name>A0A3P5Y3G1_BRACM</name>
<sequence>MASPSAVSEDRKSDDIEIVSVGALYSGSWDKKYWSSSRVASSSSLNFSISGKDRFPYPVGYKAVRAYNGSTYYMEIEEGAKGPLFLIRYLDESWSGQTPDIAWGKFQKTGLSNLKVWHGKRFTCKMNGVEFFGFKNPLVQRLLRELVNNSHGMVESYSSNRVSQIQVDDERLAKRENPDLLCYLDMPVARKKRSRKAEIGHQNSVVKEGHKKTRFQDSCSGKEILNSATASICSAKEEVEIVGLQGALPEQLHSCHATNENSSPPIENPPEVKVVVPIQETNQLPNSCTTKPLSNISEELHGLQPKENKPNDDTFLNGSQDMTSSNLCAPDTLEFVQDNPISSALATDDNTSCEQKEELTLADIVVNEGHSAGPYTEDLADQEIAKSMISFLLPRAIPLLKKASVKKPPKTDVSETMSARLNHSDNSKTSQLDDASGSVVSLSIRTCTGDDENRQVVALDSVQDCTSDVPVAPDSFDESHLDVPGSGHIISSSKEASPADLSKNPLDEEDVVIVTPNPLVSALDTVEIIKPSSHDVPFAPDSFDESHLDGLGSGHIISSSKEAYPADLPKQHIDEEQVVIENASLSVPALNTVEIIKSSSHDVSTILEENNLGGCVKKSMLIPQCTSPINKIITKESEELCAGDLVQTEHHSENKEAKSTSCSTEGSNGLVVGTTPTVASSVRKETHKVYSRKRVSTNQLRGNKNSSSESKNSCRNTGDGDSISKMSPNKTQRILEPQSTWSTNSVSDRINPQGDGSSHVTEHYQGPELMKVNNNQFTNVFCNEACVIPQDIRPAQGFENASTSPPSFPASKVENVQGHIDEALGIQVSEPPSTKSQYKEHTSEKSISSVPEISASSSLKLNRDIKINNEMEKTVELLGCYFHPMPISSVSLQSVGNEIYICVLSFATEDRVRTLFMYKISAKAPTKGFPCVVGHTPVILPIMDDKSGANVNSRALERSYFHVTPDGEHLIFTGNIKTPYCRKREIDCSCLTCTSASFEENVVRIVEVKTGYVSLVTKLQAVDSVQCLVVCDPDYLVAVVKGGNLIVWAMNSNWRGPTEEFIIPANPCTSSCIVELKKIPKCPHLIIGHSGIGEFTVWDISTRSLVSRFVSLSNMIFEFIPTSLFAWHPLHGHSTMEDHIDMILAATKLWFSKGINNKTLVPAEVKDTAIWILVSTDPDPDVKCETVERPGRCWRLALLVRNQVILGSQFDPRADVAGTVSGHGVTGTLDGLVYLWDMSTGLKLGSLHDFKGQGVACISSDDRGNICIASEDGQLLVYCHPTKETQSQGV</sequence>
<dbReference type="EMBL" id="LR031568">
    <property type="protein sequence ID" value="VDC61869.1"/>
    <property type="molecule type" value="Genomic_DNA"/>
</dbReference>
<dbReference type="PANTHER" id="PTHR22715:SF1">
    <property type="entry name" value="DNA BINDING PROTEIN"/>
    <property type="match status" value="1"/>
</dbReference>